<dbReference type="Proteomes" id="UP000663827">
    <property type="component" value="Unassembled WGS sequence"/>
</dbReference>
<dbReference type="PANTHER" id="PTHR24351">
    <property type="entry name" value="RIBOSOMAL PROTEIN S6 KINASE"/>
    <property type="match status" value="1"/>
</dbReference>
<organism evidence="7 8">
    <name type="scientific">Rhizoctonia solani</name>
    <dbReference type="NCBI Taxonomy" id="456999"/>
    <lineage>
        <taxon>Eukaryota</taxon>
        <taxon>Fungi</taxon>
        <taxon>Dikarya</taxon>
        <taxon>Basidiomycota</taxon>
        <taxon>Agaricomycotina</taxon>
        <taxon>Agaricomycetes</taxon>
        <taxon>Cantharellales</taxon>
        <taxon>Ceratobasidiaceae</taxon>
        <taxon>Rhizoctonia</taxon>
    </lineage>
</organism>
<keyword evidence="3" id="KW-0547">Nucleotide-binding</keyword>
<dbReference type="GO" id="GO:0004674">
    <property type="term" value="F:protein serine/threonine kinase activity"/>
    <property type="evidence" value="ECO:0007669"/>
    <property type="project" value="UniProtKB-KW"/>
</dbReference>
<dbReference type="PROSITE" id="PS50011">
    <property type="entry name" value="PROTEIN_KINASE_DOM"/>
    <property type="match status" value="1"/>
</dbReference>
<comment type="caution">
    <text evidence="7">The sequence shown here is derived from an EMBL/GenBank/DDBJ whole genome shotgun (WGS) entry which is preliminary data.</text>
</comment>
<proteinExistence type="predicted"/>
<name>A0A8H3E3G3_9AGAM</name>
<dbReference type="SMART" id="SM00220">
    <property type="entry name" value="S_TKc"/>
    <property type="match status" value="1"/>
</dbReference>
<evidence type="ECO:0000313" key="7">
    <source>
        <dbReference type="EMBL" id="CAE7159410.1"/>
    </source>
</evidence>
<evidence type="ECO:0000313" key="8">
    <source>
        <dbReference type="Proteomes" id="UP000663827"/>
    </source>
</evidence>
<evidence type="ECO:0000256" key="4">
    <source>
        <dbReference type="ARBA" id="ARBA00022777"/>
    </source>
</evidence>
<keyword evidence="2" id="KW-0808">Transferase</keyword>
<accession>A0A8H3E3G3</accession>
<evidence type="ECO:0000256" key="2">
    <source>
        <dbReference type="ARBA" id="ARBA00022679"/>
    </source>
</evidence>
<dbReference type="GO" id="GO:0005524">
    <property type="term" value="F:ATP binding"/>
    <property type="evidence" value="ECO:0007669"/>
    <property type="project" value="UniProtKB-KW"/>
</dbReference>
<dbReference type="Gene3D" id="3.30.200.20">
    <property type="entry name" value="Phosphorylase Kinase, domain 1"/>
    <property type="match status" value="1"/>
</dbReference>
<reference evidence="7" key="1">
    <citation type="submission" date="2021-01" db="EMBL/GenBank/DDBJ databases">
        <authorList>
            <person name="Kaushik A."/>
        </authorList>
    </citation>
    <scope>NUCLEOTIDE SEQUENCE</scope>
    <source>
        <strain evidence="7">AG5</strain>
    </source>
</reference>
<dbReference type="InterPro" id="IPR011009">
    <property type="entry name" value="Kinase-like_dom_sf"/>
</dbReference>
<evidence type="ECO:0000256" key="1">
    <source>
        <dbReference type="ARBA" id="ARBA00022527"/>
    </source>
</evidence>
<evidence type="ECO:0000256" key="5">
    <source>
        <dbReference type="ARBA" id="ARBA00022840"/>
    </source>
</evidence>
<sequence>MESTIKEFDGDGVTLACGAVLDDFELYNVVLARYCAEAELYALKIISKRYVLAHQELERRLTEHAVLKRMARGSQDPFVVRLHWSFHGKESSFLAMDFHPGGTLAAQLVSKGGRFSQDATRFYATEIVEGCEGLHAAGVIYRNLQPENILIGADGHIVITLELPGLRRLRYSLLAPSSCCPSLYCS</sequence>
<evidence type="ECO:0000256" key="3">
    <source>
        <dbReference type="ARBA" id="ARBA00022741"/>
    </source>
</evidence>
<dbReference type="SUPFAM" id="SSF56112">
    <property type="entry name" value="Protein kinase-like (PK-like)"/>
    <property type="match status" value="1"/>
</dbReference>
<evidence type="ECO:0000259" key="6">
    <source>
        <dbReference type="PROSITE" id="PS50011"/>
    </source>
</evidence>
<keyword evidence="1" id="KW-0723">Serine/threonine-protein kinase</keyword>
<keyword evidence="4" id="KW-0418">Kinase</keyword>
<dbReference type="Gene3D" id="1.10.510.10">
    <property type="entry name" value="Transferase(Phosphotransferase) domain 1"/>
    <property type="match status" value="1"/>
</dbReference>
<keyword evidence="5" id="KW-0067">ATP-binding</keyword>
<protein>
    <recommendedName>
        <fullName evidence="6">Protein kinase domain-containing protein</fullName>
    </recommendedName>
</protein>
<dbReference type="EMBL" id="CAJNJQ010002041">
    <property type="protein sequence ID" value="CAE7159410.1"/>
    <property type="molecule type" value="Genomic_DNA"/>
</dbReference>
<dbReference type="Pfam" id="PF00069">
    <property type="entry name" value="Pkinase"/>
    <property type="match status" value="1"/>
</dbReference>
<feature type="domain" description="Protein kinase" evidence="6">
    <location>
        <begin position="15"/>
        <end position="186"/>
    </location>
</feature>
<dbReference type="AlphaFoldDB" id="A0A8H3E3G3"/>
<dbReference type="InterPro" id="IPR000719">
    <property type="entry name" value="Prot_kinase_dom"/>
</dbReference>
<gene>
    <name evidence="7" type="ORF">RDB_LOCUS97448</name>
</gene>